<name>A0A9D1X9P5_9BACT</name>
<evidence type="ECO:0000313" key="1">
    <source>
        <dbReference type="EMBL" id="HIX75503.1"/>
    </source>
</evidence>
<organism evidence="1 2">
    <name type="scientific">Candidatus Parabacteroides intestinipullorum</name>
    <dbReference type="NCBI Taxonomy" id="2838723"/>
    <lineage>
        <taxon>Bacteria</taxon>
        <taxon>Pseudomonadati</taxon>
        <taxon>Bacteroidota</taxon>
        <taxon>Bacteroidia</taxon>
        <taxon>Bacteroidales</taxon>
        <taxon>Tannerellaceae</taxon>
        <taxon>Parabacteroides</taxon>
    </lineage>
</organism>
<sequence length="155" mass="17709">MKFTEKYNDKTYILSQDKRQTVSLKDHGESRKYVGRNPGKLELSVFRVDNGICKSSKPGDQKCDYAIYTGNDNLYLIELKGADYSKAIDQLNCTVKELLSEDIEGLKAVFARVVLSKTNVPQTLKTKEKKLMMLLKKKYKGSLLKKTKEMTEDLV</sequence>
<comment type="caution">
    <text evidence="1">The sequence shown here is derived from an EMBL/GenBank/DDBJ whole genome shotgun (WGS) entry which is preliminary data.</text>
</comment>
<accession>A0A9D1X9P5</accession>
<dbReference type="AlphaFoldDB" id="A0A9D1X9P5"/>
<proteinExistence type="predicted"/>
<dbReference type="Proteomes" id="UP000886740">
    <property type="component" value="Unassembled WGS sequence"/>
</dbReference>
<evidence type="ECO:0000313" key="2">
    <source>
        <dbReference type="Proteomes" id="UP000886740"/>
    </source>
</evidence>
<dbReference type="EMBL" id="DXEL01000073">
    <property type="protein sequence ID" value="HIX75503.1"/>
    <property type="molecule type" value="Genomic_DNA"/>
</dbReference>
<reference evidence="1" key="2">
    <citation type="submission" date="2021-04" db="EMBL/GenBank/DDBJ databases">
        <authorList>
            <person name="Gilroy R."/>
        </authorList>
    </citation>
    <scope>NUCLEOTIDE SEQUENCE</scope>
    <source>
        <strain evidence="1">ChiGjej6B6-14162</strain>
    </source>
</reference>
<reference evidence="1" key="1">
    <citation type="journal article" date="2021" name="PeerJ">
        <title>Extensive microbial diversity within the chicken gut microbiome revealed by metagenomics and culture.</title>
        <authorList>
            <person name="Gilroy R."/>
            <person name="Ravi A."/>
            <person name="Getino M."/>
            <person name="Pursley I."/>
            <person name="Horton D.L."/>
            <person name="Alikhan N.F."/>
            <person name="Baker D."/>
            <person name="Gharbi K."/>
            <person name="Hall N."/>
            <person name="Watson M."/>
            <person name="Adriaenssens E.M."/>
            <person name="Foster-Nyarko E."/>
            <person name="Jarju S."/>
            <person name="Secka A."/>
            <person name="Antonio M."/>
            <person name="Oren A."/>
            <person name="Chaudhuri R.R."/>
            <person name="La Ragione R."/>
            <person name="Hildebrand F."/>
            <person name="Pallen M.J."/>
        </authorList>
    </citation>
    <scope>NUCLEOTIDE SEQUENCE</scope>
    <source>
        <strain evidence="1">ChiGjej6B6-14162</strain>
    </source>
</reference>
<gene>
    <name evidence="1" type="ORF">H9977_10795</name>
</gene>
<protein>
    <submittedName>
        <fullName evidence="1">Uncharacterized protein</fullName>
    </submittedName>
</protein>